<dbReference type="InParanoid" id="A0A0V0QN67"/>
<sequence length="497" mass="59766">MEQEDKPHLRSLDKQLRDILIRDFPQFNDKHKLIPYYTKIENEQNKRKQIEFWDSVIKLVLREYKKSALFNLQEMYNIFTLDKFIPLGFKLVVKELTMIKDGHFTKREYFSKDDEYQIAEIIQKQKESIKKSGVKNLESSQKQENQKNNIQQQTQNQKDGFFYNILQKIKRFQVNLNFLNQFTTQNSDQINASNRDFILKNQPKKFSINPNYDANLVYFPLLEQYFGIFVQKTEELFQNKYQNICGENQFLKQLGKQKELQNISSKDLEYMIDLIVLDGQIERISLDEENVQAQTFFKTEDFVLIYNLQLNKSLDLEREQEKLIQKWKNEQIIRDLERKEKALNKIKNEQENKQEKLDLELKDLIAEGKRDKAKRQFPLLKIIKDRVNVLYDKIGVFNKMIGELKMHLHDSEAVDLMKVANKVLQDNKVNIEDLQNIQLDMQDRQADQEQSDKFWQDIGYNENNMNENDLKEFDDYYKQQSEENIQGIKKIKRRKEK</sequence>
<evidence type="ECO:0000256" key="1">
    <source>
        <dbReference type="SAM" id="Coils"/>
    </source>
</evidence>
<comment type="caution">
    <text evidence="3">The sequence shown here is derived from an EMBL/GenBank/DDBJ whole genome shotgun (WGS) entry which is preliminary data.</text>
</comment>
<reference evidence="3 4" key="1">
    <citation type="journal article" date="2015" name="Sci. Rep.">
        <title>Genome of the facultative scuticociliatosis pathogen Pseudocohnilembus persalinus provides insight into its virulence through horizontal gene transfer.</title>
        <authorList>
            <person name="Xiong J."/>
            <person name="Wang G."/>
            <person name="Cheng J."/>
            <person name="Tian M."/>
            <person name="Pan X."/>
            <person name="Warren A."/>
            <person name="Jiang C."/>
            <person name="Yuan D."/>
            <person name="Miao W."/>
        </authorList>
    </citation>
    <scope>NUCLEOTIDE SEQUENCE [LARGE SCALE GENOMIC DNA]</scope>
    <source>
        <strain evidence="3">36N120E</strain>
    </source>
</reference>
<evidence type="ECO:0000256" key="2">
    <source>
        <dbReference type="SAM" id="MobiDB-lite"/>
    </source>
</evidence>
<dbReference type="AlphaFoldDB" id="A0A0V0QN67"/>
<dbReference type="EMBL" id="LDAU01000127">
    <property type="protein sequence ID" value="KRX03714.1"/>
    <property type="molecule type" value="Genomic_DNA"/>
</dbReference>
<feature type="compositionally biased region" description="Low complexity" evidence="2">
    <location>
        <begin position="142"/>
        <end position="153"/>
    </location>
</feature>
<feature type="coiled-coil region" evidence="1">
    <location>
        <begin position="329"/>
        <end position="367"/>
    </location>
</feature>
<evidence type="ECO:0000313" key="3">
    <source>
        <dbReference type="EMBL" id="KRX03714.1"/>
    </source>
</evidence>
<organism evidence="3 4">
    <name type="scientific">Pseudocohnilembus persalinus</name>
    <name type="common">Ciliate</name>
    <dbReference type="NCBI Taxonomy" id="266149"/>
    <lineage>
        <taxon>Eukaryota</taxon>
        <taxon>Sar</taxon>
        <taxon>Alveolata</taxon>
        <taxon>Ciliophora</taxon>
        <taxon>Intramacronucleata</taxon>
        <taxon>Oligohymenophorea</taxon>
        <taxon>Scuticociliatia</taxon>
        <taxon>Philasterida</taxon>
        <taxon>Pseudocohnilembidae</taxon>
        <taxon>Pseudocohnilembus</taxon>
    </lineage>
</organism>
<protein>
    <submittedName>
        <fullName evidence="3">Uncharacterized protein</fullName>
    </submittedName>
</protein>
<keyword evidence="4" id="KW-1185">Reference proteome</keyword>
<gene>
    <name evidence="3" type="ORF">PPERSA_03675</name>
</gene>
<proteinExistence type="predicted"/>
<evidence type="ECO:0000313" key="4">
    <source>
        <dbReference type="Proteomes" id="UP000054937"/>
    </source>
</evidence>
<keyword evidence="1" id="KW-0175">Coiled coil</keyword>
<name>A0A0V0QN67_PSEPJ</name>
<accession>A0A0V0QN67</accession>
<dbReference type="Proteomes" id="UP000054937">
    <property type="component" value="Unassembled WGS sequence"/>
</dbReference>
<feature type="region of interest" description="Disordered" evidence="2">
    <location>
        <begin position="133"/>
        <end position="153"/>
    </location>
</feature>